<dbReference type="EMBL" id="CAXLJM020000183">
    <property type="protein sequence ID" value="CAL8149041.1"/>
    <property type="molecule type" value="Genomic_DNA"/>
</dbReference>
<proteinExistence type="predicted"/>
<organism evidence="2 3">
    <name type="scientific">Orchesella dallaii</name>
    <dbReference type="NCBI Taxonomy" id="48710"/>
    <lineage>
        <taxon>Eukaryota</taxon>
        <taxon>Metazoa</taxon>
        <taxon>Ecdysozoa</taxon>
        <taxon>Arthropoda</taxon>
        <taxon>Hexapoda</taxon>
        <taxon>Collembola</taxon>
        <taxon>Entomobryomorpha</taxon>
        <taxon>Entomobryoidea</taxon>
        <taxon>Orchesellidae</taxon>
        <taxon>Orchesellinae</taxon>
        <taxon>Orchesella</taxon>
    </lineage>
</organism>
<feature type="signal peptide" evidence="1">
    <location>
        <begin position="1"/>
        <end position="21"/>
    </location>
</feature>
<evidence type="ECO:0000256" key="1">
    <source>
        <dbReference type="SAM" id="SignalP"/>
    </source>
</evidence>
<evidence type="ECO:0000313" key="3">
    <source>
        <dbReference type="Proteomes" id="UP001642540"/>
    </source>
</evidence>
<feature type="chain" id="PRO_5046728107" description="PSI domain-containing protein" evidence="1">
    <location>
        <begin position="22"/>
        <end position="156"/>
    </location>
</feature>
<sequence length="156" mass="16837">MGNVFSQLVVVTVSAAILVGGATHGGVTLAANFPWNNCLDCGLKGCFWCGTKELACFGADVDCTSPSSIVITPGRVAILGVLVAVLLCKAHVTRSRPPPFEPLADIQFDALEEAIELRQIATIRGNRYEDVVEERDEKETLFDRSHYTTANLINLT</sequence>
<keyword evidence="3" id="KW-1185">Reference proteome</keyword>
<name>A0ABP1SAZ4_9HEXA</name>
<accession>A0ABP1SAZ4</accession>
<reference evidence="2 3" key="1">
    <citation type="submission" date="2024-08" db="EMBL/GenBank/DDBJ databases">
        <authorList>
            <person name="Cucini C."/>
            <person name="Frati F."/>
        </authorList>
    </citation>
    <scope>NUCLEOTIDE SEQUENCE [LARGE SCALE GENOMIC DNA]</scope>
</reference>
<evidence type="ECO:0000313" key="2">
    <source>
        <dbReference type="EMBL" id="CAL8149041.1"/>
    </source>
</evidence>
<comment type="caution">
    <text evidence="2">The sequence shown here is derived from an EMBL/GenBank/DDBJ whole genome shotgun (WGS) entry which is preliminary data.</text>
</comment>
<keyword evidence="1" id="KW-0732">Signal</keyword>
<evidence type="ECO:0008006" key="4">
    <source>
        <dbReference type="Google" id="ProtNLM"/>
    </source>
</evidence>
<gene>
    <name evidence="2" type="ORF">ODALV1_LOCUS31613</name>
</gene>
<protein>
    <recommendedName>
        <fullName evidence="4">PSI domain-containing protein</fullName>
    </recommendedName>
</protein>
<dbReference type="Proteomes" id="UP001642540">
    <property type="component" value="Unassembled WGS sequence"/>
</dbReference>